<name>A0A0S8FV07_UNCW3</name>
<feature type="domain" description="Cupin type-2" evidence="1">
    <location>
        <begin position="37"/>
        <end position="101"/>
    </location>
</feature>
<dbReference type="Gene3D" id="2.60.120.10">
    <property type="entry name" value="Jelly Rolls"/>
    <property type="match status" value="1"/>
</dbReference>
<dbReference type="Proteomes" id="UP000051373">
    <property type="component" value="Unassembled WGS sequence"/>
</dbReference>
<evidence type="ECO:0000313" key="2">
    <source>
        <dbReference type="EMBL" id="KPK64511.1"/>
    </source>
</evidence>
<dbReference type="SUPFAM" id="SSF51182">
    <property type="entry name" value="RmlC-like cupins"/>
    <property type="match status" value="1"/>
</dbReference>
<dbReference type="InterPro" id="IPR052535">
    <property type="entry name" value="Bacilysin_H2HPP_isomerase"/>
</dbReference>
<dbReference type="Pfam" id="PF07883">
    <property type="entry name" value="Cupin_2"/>
    <property type="match status" value="1"/>
</dbReference>
<reference evidence="2 3" key="1">
    <citation type="journal article" date="2015" name="Microbiome">
        <title>Genomic resolution of linkages in carbon, nitrogen, and sulfur cycling among widespread estuary sediment bacteria.</title>
        <authorList>
            <person name="Baker B.J."/>
            <person name="Lazar C.S."/>
            <person name="Teske A.P."/>
            <person name="Dick G.J."/>
        </authorList>
    </citation>
    <scope>NUCLEOTIDE SEQUENCE [LARGE SCALE GENOMIC DNA]</scope>
    <source>
        <strain evidence="2">SM23_42</strain>
    </source>
</reference>
<sequence>MRVIHLEDAEKYEPEEGWIRASVCSQKNISLEYFVKPPRHSSPLHEHAQEQVCVVIKGTMRVRNADGDESLIKAGDAAYFASNEPHAIENATDDESTGVDIFVPGRSFDFWSRRVRKAE</sequence>
<dbReference type="InterPro" id="IPR011051">
    <property type="entry name" value="RmlC_Cupin_sf"/>
</dbReference>
<comment type="caution">
    <text evidence="2">The sequence shown here is derived from an EMBL/GenBank/DDBJ whole genome shotgun (WGS) entry which is preliminary data.</text>
</comment>
<dbReference type="InterPro" id="IPR014710">
    <property type="entry name" value="RmlC-like_jellyroll"/>
</dbReference>
<proteinExistence type="predicted"/>
<dbReference type="STRING" id="1703779.AMJ83_02030"/>
<organism evidence="2 3">
    <name type="scientific">candidate division WOR_3 bacterium SM23_42</name>
    <dbReference type="NCBI Taxonomy" id="1703779"/>
    <lineage>
        <taxon>Bacteria</taxon>
        <taxon>Bacteria division WOR-3</taxon>
    </lineage>
</organism>
<dbReference type="AlphaFoldDB" id="A0A0S8FV07"/>
<dbReference type="PANTHER" id="PTHR40112:SF1">
    <property type="entry name" value="H2HPP ISOMERASE"/>
    <property type="match status" value="1"/>
</dbReference>
<evidence type="ECO:0000313" key="3">
    <source>
        <dbReference type="Proteomes" id="UP000051373"/>
    </source>
</evidence>
<gene>
    <name evidence="2" type="ORF">AMJ83_02030</name>
</gene>
<accession>A0A0S8FV07</accession>
<protein>
    <recommendedName>
        <fullName evidence="1">Cupin type-2 domain-containing protein</fullName>
    </recommendedName>
</protein>
<evidence type="ECO:0000259" key="1">
    <source>
        <dbReference type="Pfam" id="PF07883"/>
    </source>
</evidence>
<dbReference type="InterPro" id="IPR013096">
    <property type="entry name" value="Cupin_2"/>
</dbReference>
<dbReference type="PANTHER" id="PTHR40112">
    <property type="entry name" value="H2HPP ISOMERASE"/>
    <property type="match status" value="1"/>
</dbReference>
<dbReference type="EMBL" id="LJUJ01000002">
    <property type="protein sequence ID" value="KPK64511.1"/>
    <property type="molecule type" value="Genomic_DNA"/>
</dbReference>